<evidence type="ECO:0000313" key="3">
    <source>
        <dbReference type="Proteomes" id="UP000298642"/>
    </source>
</evidence>
<dbReference type="InterPro" id="IPR050483">
    <property type="entry name" value="CoA-transferase_III_domain"/>
</dbReference>
<dbReference type="SUPFAM" id="SSF89796">
    <property type="entry name" value="CoA-transferase family III (CaiB/BaiF)"/>
    <property type="match status" value="1"/>
</dbReference>
<keyword evidence="1 2" id="KW-0808">Transferase</keyword>
<accession>A0A856HYN9</accession>
<proteinExistence type="predicted"/>
<evidence type="ECO:0000256" key="1">
    <source>
        <dbReference type="ARBA" id="ARBA00022679"/>
    </source>
</evidence>
<dbReference type="InterPro" id="IPR044855">
    <property type="entry name" value="CoA-Trfase_III_dom3_sf"/>
</dbReference>
<organism evidence="2 3">
    <name type="scientific">Dysosmobacter welbionis</name>
    <dbReference type="NCBI Taxonomy" id="2093857"/>
    <lineage>
        <taxon>Bacteria</taxon>
        <taxon>Bacillati</taxon>
        <taxon>Bacillota</taxon>
        <taxon>Clostridia</taxon>
        <taxon>Eubacteriales</taxon>
        <taxon>Oscillospiraceae</taxon>
        <taxon>Dysosmobacter</taxon>
    </lineage>
</organism>
<dbReference type="RefSeq" id="WP_158629715.1">
    <property type="nucleotide sequence ID" value="NZ_CP034413.3"/>
</dbReference>
<dbReference type="Gene3D" id="3.40.50.10540">
    <property type="entry name" value="Crotonobetainyl-coa:carnitine coa-transferase, domain 1"/>
    <property type="match status" value="1"/>
</dbReference>
<dbReference type="Pfam" id="PF02515">
    <property type="entry name" value="CoA_transf_3"/>
    <property type="match status" value="1"/>
</dbReference>
<dbReference type="PANTHER" id="PTHR48207">
    <property type="entry name" value="SUCCINATE--HYDROXYMETHYLGLUTARATE COA-TRANSFERASE"/>
    <property type="match status" value="1"/>
</dbReference>
<dbReference type="GO" id="GO:0008410">
    <property type="term" value="F:CoA-transferase activity"/>
    <property type="evidence" value="ECO:0007669"/>
    <property type="project" value="TreeGrafter"/>
</dbReference>
<gene>
    <name evidence="2" type="ORF">EIO64_06845</name>
</gene>
<name>A0A856HYN9_9FIRM</name>
<dbReference type="KEGG" id="obj:EIO64_06845"/>
<dbReference type="AlphaFoldDB" id="A0A856HYN9"/>
<dbReference type="Gene3D" id="3.30.1540.10">
    <property type="entry name" value="formyl-coa transferase, domain 3"/>
    <property type="match status" value="1"/>
</dbReference>
<dbReference type="PANTHER" id="PTHR48207:SF3">
    <property type="entry name" value="SUCCINATE--HYDROXYMETHYLGLUTARATE COA-TRANSFERASE"/>
    <property type="match status" value="1"/>
</dbReference>
<dbReference type="EMBL" id="CP034413">
    <property type="protein sequence ID" value="QCI58977.2"/>
    <property type="molecule type" value="Genomic_DNA"/>
</dbReference>
<dbReference type="Proteomes" id="UP000298642">
    <property type="component" value="Chromosome"/>
</dbReference>
<dbReference type="InterPro" id="IPR003673">
    <property type="entry name" value="CoA-Trfase_fam_III"/>
</dbReference>
<keyword evidence="3" id="KW-1185">Reference proteome</keyword>
<dbReference type="InterPro" id="IPR023606">
    <property type="entry name" value="CoA-Trfase_III_dom_1_sf"/>
</dbReference>
<evidence type="ECO:0000313" key="2">
    <source>
        <dbReference type="EMBL" id="QCI58977.2"/>
    </source>
</evidence>
<sequence length="403" mass="45090">MKLYEGLKVVEFTTNIAGPTVGQWLAEYGAEVIHIERPVIGDDSRAYPPLVNGISIKYCTLNHGKKSVILDLKDPDGNKIARELCKDADIVLESTRPGVMDRLGLGYEAMHELNPRLIYCSVSAWGQTGPYAHRPGYDLIAQGASSIMYYNGDEETGPVKIFTEIGDQCGGLAGFAAVNAALYYRERTGLGQHVDISLVRVLASMSVKLDDLRILHKKTEKQGNQGSPLLCPYGVFKCPDGNWIIIAASNNALAFQFFRVIGREDLISDPRFETNVKRVEHQKILAPIMYEWFDKMGTIDNIEKALLEGGVPCSRVYSYEDVDKDPHYHEAGWFTDIPMPEEMTDLKARRIVSSPFGFSEMSPEYIPTKGFGAWNHEIIGELGYTPEQIDELQEKWKQAMAKN</sequence>
<protein>
    <submittedName>
        <fullName evidence="2">CoA transferase</fullName>
    </submittedName>
</protein>
<reference evidence="3" key="1">
    <citation type="submission" date="2018-12" db="EMBL/GenBank/DDBJ databases">
        <title>Dusodibacter welbiota gen. nov., sp. nov., isolated from human faeces and emended description of the Oscillibacter genus.</title>
        <authorList>
            <person name="Le Roy T."/>
            <person name="Van der Smissen P."/>
            <person name="Delzenne N."/>
            <person name="Muccioli G."/>
            <person name="Collet J.F."/>
            <person name="Cani P.D."/>
        </authorList>
    </citation>
    <scope>NUCLEOTIDE SEQUENCE [LARGE SCALE GENOMIC DNA]</scope>
    <source>
        <strain evidence="3">J115</strain>
    </source>
</reference>